<feature type="region of interest" description="Disordered" evidence="2">
    <location>
        <begin position="220"/>
        <end position="299"/>
    </location>
</feature>
<feature type="compositionally biased region" description="Low complexity" evidence="2">
    <location>
        <begin position="236"/>
        <end position="291"/>
    </location>
</feature>
<dbReference type="Proteomes" id="UP001592582">
    <property type="component" value="Unassembled WGS sequence"/>
</dbReference>
<comment type="caution">
    <text evidence="3">The sequence shown here is derived from an EMBL/GenBank/DDBJ whole genome shotgun (WGS) entry which is preliminary data.</text>
</comment>
<proteinExistence type="predicted"/>
<sequence>MTEAANSRLESVLAGIRDYLTGQLNELDDELAAARQAVAELSEELAAREAAVGILVAGRDLLVAKLDELDSATTESEVALEAVEAAEVAEAVAEAVEVAEAVSEAVDVAVVAEAVEIVSASVSASAPAPVSREALNPGQVAVLGFLEATPGVHKVAEISVEVNGPEASSAAVQAIRRALAVLTRAGLAAKSEQAGTAFYSATAAAPVVAPPAAEPVVEAAAPARKPRKAAAKKATAKPAKAAPAAKAARTAKSTKAAKPAKAAKAAKAAPAKKAPAKAAATVPAARTAPKAETVAAAKPVRADRAKIVATLEALREPQSAGEVSRAVMGDEWKSSDATNFRNVLKSMVKEGVVAEQTGEDKRARYTVPVKV</sequence>
<evidence type="ECO:0000313" key="4">
    <source>
        <dbReference type="Proteomes" id="UP001592582"/>
    </source>
</evidence>
<dbReference type="EMBL" id="JBHEZX010000001">
    <property type="protein sequence ID" value="MFC1408317.1"/>
    <property type="molecule type" value="Genomic_DNA"/>
</dbReference>
<feature type="compositionally biased region" description="Basic residues" evidence="2">
    <location>
        <begin position="224"/>
        <end position="235"/>
    </location>
</feature>
<keyword evidence="4" id="KW-1185">Reference proteome</keyword>
<evidence type="ECO:0000256" key="1">
    <source>
        <dbReference type="SAM" id="Coils"/>
    </source>
</evidence>
<evidence type="ECO:0008006" key="5">
    <source>
        <dbReference type="Google" id="ProtNLM"/>
    </source>
</evidence>
<reference evidence="3 4" key="1">
    <citation type="submission" date="2024-09" db="EMBL/GenBank/DDBJ databases">
        <authorList>
            <person name="Lee S.D."/>
        </authorList>
    </citation>
    <scope>NUCLEOTIDE SEQUENCE [LARGE SCALE GENOMIC DNA]</scope>
    <source>
        <strain evidence="3 4">N1-1</strain>
    </source>
</reference>
<dbReference type="RefSeq" id="WP_380502033.1">
    <property type="nucleotide sequence ID" value="NZ_JBHEZX010000001.1"/>
</dbReference>
<gene>
    <name evidence="3" type="ORF">ACEZDG_03365</name>
</gene>
<name>A0ABV6V3N4_9ACTN</name>
<evidence type="ECO:0000256" key="2">
    <source>
        <dbReference type="SAM" id="MobiDB-lite"/>
    </source>
</evidence>
<organism evidence="3 4">
    <name type="scientific">Streptacidiphilus alkalitolerans</name>
    <dbReference type="NCBI Taxonomy" id="3342712"/>
    <lineage>
        <taxon>Bacteria</taxon>
        <taxon>Bacillati</taxon>
        <taxon>Actinomycetota</taxon>
        <taxon>Actinomycetes</taxon>
        <taxon>Kitasatosporales</taxon>
        <taxon>Streptomycetaceae</taxon>
        <taxon>Streptacidiphilus</taxon>
    </lineage>
</organism>
<keyword evidence="1" id="KW-0175">Coiled coil</keyword>
<accession>A0ABV6V3N4</accession>
<protein>
    <recommendedName>
        <fullName evidence="5">MarR family transcriptional regulator</fullName>
    </recommendedName>
</protein>
<feature type="coiled-coil region" evidence="1">
    <location>
        <begin position="17"/>
        <end position="51"/>
    </location>
</feature>
<evidence type="ECO:0000313" key="3">
    <source>
        <dbReference type="EMBL" id="MFC1408317.1"/>
    </source>
</evidence>